<keyword evidence="3" id="KW-1185">Reference proteome</keyword>
<dbReference type="Pfam" id="PF10545">
    <property type="entry name" value="MADF_DNA_bdg"/>
    <property type="match status" value="1"/>
</dbReference>
<sequence>MPSELLFFVRKARICSIAGAVEVALELREERAVDKRSLSDIIAGKTATLCSEPEQRGDKSDENSFTRILGSGSYSRSGRSIEMDMNSFIGAVFSRPILWDQRNKNHHNRFVLDKLWDEVAQEFGVTSKILSLNLCII</sequence>
<dbReference type="InterPro" id="IPR006578">
    <property type="entry name" value="MADF-dom"/>
</dbReference>
<gene>
    <name evidence="2" type="ORF">ANN_01572</name>
</gene>
<dbReference type="EMBL" id="JAJSOF020000003">
    <property type="protein sequence ID" value="KAJ4450165.1"/>
    <property type="molecule type" value="Genomic_DNA"/>
</dbReference>
<name>A0ABQ8TY13_PERAM</name>
<dbReference type="PROSITE" id="PS51029">
    <property type="entry name" value="MADF"/>
    <property type="match status" value="1"/>
</dbReference>
<evidence type="ECO:0000313" key="3">
    <source>
        <dbReference type="Proteomes" id="UP001148838"/>
    </source>
</evidence>
<comment type="caution">
    <text evidence="2">The sequence shown here is derived from an EMBL/GenBank/DDBJ whole genome shotgun (WGS) entry which is preliminary data.</text>
</comment>
<dbReference type="Proteomes" id="UP001148838">
    <property type="component" value="Unassembled WGS sequence"/>
</dbReference>
<evidence type="ECO:0000313" key="2">
    <source>
        <dbReference type="EMBL" id="KAJ4450165.1"/>
    </source>
</evidence>
<feature type="domain" description="MADF" evidence="1">
    <location>
        <begin position="87"/>
        <end position="137"/>
    </location>
</feature>
<proteinExistence type="predicted"/>
<evidence type="ECO:0000259" key="1">
    <source>
        <dbReference type="PROSITE" id="PS51029"/>
    </source>
</evidence>
<protein>
    <recommendedName>
        <fullName evidence="1">MADF domain-containing protein</fullName>
    </recommendedName>
</protein>
<organism evidence="2 3">
    <name type="scientific">Periplaneta americana</name>
    <name type="common">American cockroach</name>
    <name type="synonym">Blatta americana</name>
    <dbReference type="NCBI Taxonomy" id="6978"/>
    <lineage>
        <taxon>Eukaryota</taxon>
        <taxon>Metazoa</taxon>
        <taxon>Ecdysozoa</taxon>
        <taxon>Arthropoda</taxon>
        <taxon>Hexapoda</taxon>
        <taxon>Insecta</taxon>
        <taxon>Pterygota</taxon>
        <taxon>Neoptera</taxon>
        <taxon>Polyneoptera</taxon>
        <taxon>Dictyoptera</taxon>
        <taxon>Blattodea</taxon>
        <taxon>Blattoidea</taxon>
        <taxon>Blattidae</taxon>
        <taxon>Blattinae</taxon>
        <taxon>Periplaneta</taxon>
    </lineage>
</organism>
<accession>A0ABQ8TY13</accession>
<reference evidence="2 3" key="1">
    <citation type="journal article" date="2022" name="Allergy">
        <title>Genome assembly and annotation of Periplaneta americana reveal a comprehensive cockroach allergen profile.</title>
        <authorList>
            <person name="Wang L."/>
            <person name="Xiong Q."/>
            <person name="Saelim N."/>
            <person name="Wang L."/>
            <person name="Nong W."/>
            <person name="Wan A.T."/>
            <person name="Shi M."/>
            <person name="Liu X."/>
            <person name="Cao Q."/>
            <person name="Hui J.H.L."/>
            <person name="Sookrung N."/>
            <person name="Leung T.F."/>
            <person name="Tungtrongchitr A."/>
            <person name="Tsui S.K.W."/>
        </authorList>
    </citation>
    <scope>NUCLEOTIDE SEQUENCE [LARGE SCALE GENOMIC DNA]</scope>
    <source>
        <strain evidence="2">PWHHKU_190912</strain>
    </source>
</reference>